<dbReference type="KEGG" id="rmb:K529_003290"/>
<protein>
    <submittedName>
        <fullName evidence="2">Chemotaxis protein CheA</fullName>
    </submittedName>
</protein>
<feature type="region of interest" description="Disordered" evidence="1">
    <location>
        <begin position="174"/>
        <end position="214"/>
    </location>
</feature>
<feature type="compositionally biased region" description="Low complexity" evidence="1">
    <location>
        <begin position="198"/>
        <end position="211"/>
    </location>
</feature>
<dbReference type="RefSeq" id="WP_046002427.1">
    <property type="nucleotide sequence ID" value="NZ_CP015230.1"/>
</dbReference>
<evidence type="ECO:0000313" key="3">
    <source>
        <dbReference type="Proteomes" id="UP000013243"/>
    </source>
</evidence>
<name>A0A1B0ZZM7_9RHOB</name>
<organism evidence="2 3">
    <name type="scientific">Tritonibacter mobilis F1926</name>
    <dbReference type="NCBI Taxonomy" id="1265309"/>
    <lineage>
        <taxon>Bacteria</taxon>
        <taxon>Pseudomonadati</taxon>
        <taxon>Pseudomonadota</taxon>
        <taxon>Alphaproteobacteria</taxon>
        <taxon>Rhodobacterales</taxon>
        <taxon>Paracoccaceae</taxon>
        <taxon>Tritonibacter</taxon>
    </lineage>
</organism>
<gene>
    <name evidence="2" type="ORF">K529_003290</name>
</gene>
<dbReference type="EMBL" id="CP015230">
    <property type="protein sequence ID" value="ANP39782.1"/>
    <property type="molecule type" value="Genomic_DNA"/>
</dbReference>
<dbReference type="AlphaFoldDB" id="A0A1B0ZZM7"/>
<dbReference type="OrthoDB" id="7840847at2"/>
<reference evidence="2 3" key="1">
    <citation type="journal article" date="2016" name="ISME J.">
        <title>Global occurrence and heterogeneity of the Roseobacter-clade species Ruegeria mobilis.</title>
        <authorList>
            <person name="Sonnenschein E."/>
            <person name="Gram L."/>
        </authorList>
    </citation>
    <scope>NUCLEOTIDE SEQUENCE [LARGE SCALE GENOMIC DNA]</scope>
    <source>
        <strain evidence="2 3">F1926</strain>
    </source>
</reference>
<proteinExistence type="predicted"/>
<sequence length="359" mass="37683">MYHFTTPPLGPAVTLPSAIASANGPRAAAFSISNSDKLTANQLQNQVSQARRAREKMIDQVTKPPEPGWKSAMNQISDTVDHMEKVLNFLRTQVSRLPATPVTDKDALAVYPSGVAMQQSGRMPDGLPSVAEAPADLNATPVAAPTDATAETSIAARPPRVIYVMDDGVVIIGLPPADTPQPNAAADRTAPPAPSEAPQPSQSEPSQSGESMTSNTVISLPLTEDQRRASADLIALAQKAYAYQTQSRTSQSAELISDEGVGLTGALSEAPGSAAALDRTDRAPVPRVLTADAAPTLGAEIRTPPSDPLIAAAEPYERNPQREVAEAQEQQQMLALQLDGHSDIIYIVPPAKAAIDLTA</sequence>
<evidence type="ECO:0000256" key="1">
    <source>
        <dbReference type="SAM" id="MobiDB-lite"/>
    </source>
</evidence>
<accession>A0A1B0ZZM7</accession>
<evidence type="ECO:0000313" key="2">
    <source>
        <dbReference type="EMBL" id="ANP39782.1"/>
    </source>
</evidence>
<dbReference type="Proteomes" id="UP000013243">
    <property type="component" value="Chromosome"/>
</dbReference>
<dbReference type="GeneID" id="28248824"/>